<sequence length="276" mass="29513">MANAPASLERSFGSTAFGADPANYHAARPPYPQATWDALVQRAGLRAGIDILEIGAGTGLATIPLLKHDPARLVAIEPDARLAAFLARTAADPRLTVVGETFEDAELRPTSFDLVVSATAFHWLDAVPALKRIGGLLRDNGAVALIWNDFGDAGRADPFHEATAHLFEGHRVSTGRGSGRLSFASDADARLADFDAAGFVSDKPQFLRWTLALDPTGVRALYSTYSNVTALPPVERTRLLDGLAEIATRQFGGRVERNMTTAIYTARRAPDAHLAA</sequence>
<dbReference type="AlphaFoldDB" id="A0A1E5XKS8"/>
<dbReference type="GO" id="GO:0000179">
    <property type="term" value="F:rRNA (adenine-N6,N6-)-dimethyltransferase activity"/>
    <property type="evidence" value="ECO:0007669"/>
    <property type="project" value="InterPro"/>
</dbReference>
<dbReference type="SMART" id="SM00650">
    <property type="entry name" value="rADc"/>
    <property type="match status" value="1"/>
</dbReference>
<dbReference type="Pfam" id="PF08241">
    <property type="entry name" value="Methyltransf_11"/>
    <property type="match status" value="1"/>
</dbReference>
<keyword evidence="2 6" id="KW-0489">Methyltransferase</keyword>
<dbReference type="InterPro" id="IPR013216">
    <property type="entry name" value="Methyltransf_11"/>
</dbReference>
<dbReference type="RefSeq" id="WP_069911529.1">
    <property type="nucleotide sequence ID" value="NZ_LAJE02000312.1"/>
</dbReference>
<dbReference type="SUPFAM" id="SSF53335">
    <property type="entry name" value="S-adenosyl-L-methionine-dependent methyltransferases"/>
    <property type="match status" value="1"/>
</dbReference>
<organism evidence="6 7">
    <name type="scientific">Devosia insulae DS-56</name>
    <dbReference type="NCBI Taxonomy" id="1116389"/>
    <lineage>
        <taxon>Bacteria</taxon>
        <taxon>Pseudomonadati</taxon>
        <taxon>Pseudomonadota</taxon>
        <taxon>Alphaproteobacteria</taxon>
        <taxon>Hyphomicrobiales</taxon>
        <taxon>Devosiaceae</taxon>
        <taxon>Devosia</taxon>
    </lineage>
</organism>
<accession>A0A1E5XKS8</accession>
<evidence type="ECO:0000313" key="6">
    <source>
        <dbReference type="EMBL" id="OEO29199.1"/>
    </source>
</evidence>
<evidence type="ECO:0000256" key="3">
    <source>
        <dbReference type="ARBA" id="ARBA00022679"/>
    </source>
</evidence>
<feature type="domain" description="Ribosomal RNA adenine methylase transferase N-terminal" evidence="5">
    <location>
        <begin position="35"/>
        <end position="160"/>
    </location>
</feature>
<evidence type="ECO:0000256" key="2">
    <source>
        <dbReference type="ARBA" id="ARBA00022603"/>
    </source>
</evidence>
<evidence type="ECO:0000256" key="1">
    <source>
        <dbReference type="ARBA" id="ARBA00008361"/>
    </source>
</evidence>
<keyword evidence="3" id="KW-0808">Transferase</keyword>
<comment type="similarity">
    <text evidence="1">Belongs to the methyltransferase superfamily.</text>
</comment>
<comment type="caution">
    <text evidence="6">The sequence shown here is derived from an EMBL/GenBank/DDBJ whole genome shotgun (WGS) entry which is preliminary data.</text>
</comment>
<dbReference type="PANTHER" id="PTHR44942:SF4">
    <property type="entry name" value="METHYLTRANSFERASE TYPE 11 DOMAIN-CONTAINING PROTEIN"/>
    <property type="match status" value="1"/>
</dbReference>
<name>A0A1E5XKS8_9HYPH</name>
<dbReference type="PANTHER" id="PTHR44942">
    <property type="entry name" value="METHYLTRANSF_11 DOMAIN-CONTAINING PROTEIN"/>
    <property type="match status" value="1"/>
</dbReference>
<evidence type="ECO:0000313" key="7">
    <source>
        <dbReference type="Proteomes" id="UP000095463"/>
    </source>
</evidence>
<evidence type="ECO:0000259" key="5">
    <source>
        <dbReference type="SMART" id="SM00650"/>
    </source>
</evidence>
<dbReference type="EMBL" id="LAJE02000312">
    <property type="protein sequence ID" value="OEO29199.1"/>
    <property type="molecule type" value="Genomic_DNA"/>
</dbReference>
<evidence type="ECO:0000256" key="4">
    <source>
        <dbReference type="ARBA" id="ARBA00022691"/>
    </source>
</evidence>
<dbReference type="Proteomes" id="UP000095463">
    <property type="component" value="Unassembled WGS sequence"/>
</dbReference>
<proteinExistence type="inferred from homology"/>
<dbReference type="InterPro" id="IPR051052">
    <property type="entry name" value="Diverse_substrate_MTase"/>
</dbReference>
<protein>
    <submittedName>
        <fullName evidence="6">Methyltransferase type 11</fullName>
    </submittedName>
</protein>
<dbReference type="Gene3D" id="3.40.50.150">
    <property type="entry name" value="Vaccinia Virus protein VP39"/>
    <property type="match status" value="1"/>
</dbReference>
<dbReference type="InterPro" id="IPR029063">
    <property type="entry name" value="SAM-dependent_MTases_sf"/>
</dbReference>
<gene>
    <name evidence="6" type="ORF">VW23_002295</name>
</gene>
<reference evidence="6 7" key="1">
    <citation type="journal article" date="2015" name="Genome Announc.">
        <title>Genome Assemblies of Three Soil-Associated Devosia species: D. insulae, D. limi, and D. soli.</title>
        <authorList>
            <person name="Hassan Y.I."/>
            <person name="Lepp D."/>
            <person name="Zhou T."/>
        </authorList>
    </citation>
    <scope>NUCLEOTIDE SEQUENCE [LARGE SCALE GENOMIC DNA]</scope>
    <source>
        <strain evidence="6 7">DS-56</strain>
    </source>
</reference>
<dbReference type="CDD" id="cd02440">
    <property type="entry name" value="AdoMet_MTases"/>
    <property type="match status" value="1"/>
</dbReference>
<dbReference type="InterPro" id="IPR020598">
    <property type="entry name" value="rRNA_Ade_methylase_Trfase_N"/>
</dbReference>
<keyword evidence="4" id="KW-0949">S-adenosyl-L-methionine</keyword>
<keyword evidence="7" id="KW-1185">Reference proteome</keyword>